<organism evidence="1 2">
    <name type="scientific">Citrus clementina</name>
    <name type="common">Clementine</name>
    <name type="synonym">Citrus deliciosa x Citrus sinensis</name>
    <dbReference type="NCBI Taxonomy" id="85681"/>
    <lineage>
        <taxon>Eukaryota</taxon>
        <taxon>Viridiplantae</taxon>
        <taxon>Streptophyta</taxon>
        <taxon>Embryophyta</taxon>
        <taxon>Tracheophyta</taxon>
        <taxon>Spermatophyta</taxon>
        <taxon>Magnoliopsida</taxon>
        <taxon>eudicotyledons</taxon>
        <taxon>Gunneridae</taxon>
        <taxon>Pentapetalae</taxon>
        <taxon>rosids</taxon>
        <taxon>malvids</taxon>
        <taxon>Sapindales</taxon>
        <taxon>Rutaceae</taxon>
        <taxon>Aurantioideae</taxon>
        <taxon>Citrus</taxon>
    </lineage>
</organism>
<reference evidence="1 2" key="1">
    <citation type="submission" date="2013-10" db="EMBL/GenBank/DDBJ databases">
        <authorList>
            <consortium name="International Citrus Genome Consortium"/>
            <person name="Jenkins J."/>
            <person name="Schmutz J."/>
            <person name="Prochnik S."/>
            <person name="Rokhsar D."/>
            <person name="Gmitter F."/>
            <person name="Ollitrault P."/>
            <person name="Machado M."/>
            <person name="Talon M."/>
            <person name="Wincker P."/>
            <person name="Jaillon O."/>
            <person name="Morgante M."/>
        </authorList>
    </citation>
    <scope>NUCLEOTIDE SEQUENCE</scope>
    <source>
        <strain evidence="2">cv. Clemenules</strain>
    </source>
</reference>
<name>V4VUM9_CITCL</name>
<dbReference type="InParanoid" id="V4VUM9"/>
<dbReference type="EMBL" id="KI536661">
    <property type="protein sequence ID" value="ESR56964.1"/>
    <property type="molecule type" value="Genomic_DNA"/>
</dbReference>
<feature type="non-terminal residue" evidence="1">
    <location>
        <position position="77"/>
    </location>
</feature>
<evidence type="ECO:0000313" key="2">
    <source>
        <dbReference type="Proteomes" id="UP000030687"/>
    </source>
</evidence>
<dbReference type="Gramene" id="ESR56964">
    <property type="protein sequence ID" value="ESR56964"/>
    <property type="gene ID" value="CICLE_v10024004mg"/>
</dbReference>
<dbReference type="AlphaFoldDB" id="V4VUM9"/>
<proteinExistence type="predicted"/>
<evidence type="ECO:0000313" key="1">
    <source>
        <dbReference type="EMBL" id="ESR56964.1"/>
    </source>
</evidence>
<gene>
    <name evidence="1" type="ORF">CICLE_v10024004mg</name>
</gene>
<dbReference type="KEGG" id="cic:CICLE_v10024004mg"/>
<keyword evidence="2" id="KW-1185">Reference proteome</keyword>
<sequence length="77" mass="8467">MARESSHDCLRRVNLDGTNVGATMFVRRNASGESSPDCCCLNIYINNNVQGVNNSILVGSEVKLRDPGVRIYFFGDV</sequence>
<accession>V4VUM9</accession>
<dbReference type="eggNOG" id="ENOG502SA0D">
    <property type="taxonomic scope" value="Eukaryota"/>
</dbReference>
<dbReference type="Proteomes" id="UP000030687">
    <property type="component" value="Unassembled WGS sequence"/>
</dbReference>
<protein>
    <submittedName>
        <fullName evidence="1">Uncharacterized protein</fullName>
    </submittedName>
</protein>